<name>A0A934NPJ8_9NOCA</name>
<accession>A0A934NPJ8</accession>
<dbReference type="AlphaFoldDB" id="A0A934NPJ8"/>
<dbReference type="EMBL" id="JAEMNV010000003">
    <property type="protein sequence ID" value="MBJ8339008.1"/>
    <property type="molecule type" value="Genomic_DNA"/>
</dbReference>
<feature type="domain" description="CHAT" evidence="1">
    <location>
        <begin position="77"/>
        <end position="353"/>
    </location>
</feature>
<proteinExistence type="predicted"/>
<keyword evidence="3" id="KW-1185">Reference proteome</keyword>
<protein>
    <submittedName>
        <fullName evidence="2">CHAT domain-containing protein</fullName>
    </submittedName>
</protein>
<evidence type="ECO:0000313" key="2">
    <source>
        <dbReference type="EMBL" id="MBJ8339008.1"/>
    </source>
</evidence>
<comment type="caution">
    <text evidence="2">The sequence shown here is derived from an EMBL/GenBank/DDBJ whole genome shotgun (WGS) entry which is preliminary data.</text>
</comment>
<evidence type="ECO:0000259" key="1">
    <source>
        <dbReference type="Pfam" id="PF12770"/>
    </source>
</evidence>
<reference evidence="2" key="1">
    <citation type="submission" date="2020-12" db="EMBL/GenBank/DDBJ databases">
        <title>Antrihabitans popcorni sp. nov. and Antrihabitans auranticaus sp. nov., isolated from a larva cave.</title>
        <authorList>
            <person name="Lee S.D."/>
            <person name="Kim I.S."/>
        </authorList>
    </citation>
    <scope>NUCLEOTIDE SEQUENCE</scope>
    <source>
        <strain evidence="2">YC3-6</strain>
    </source>
</reference>
<sequence length="420" mass="44805">MVSAPTAIVRMADAGDVYISWRWTHDVLSGGVGVVPEADVVEAIRGLAAALPNPSAPDSLEQTLTRGALSSYDAEAELAQLLSRTFLPYALAAQLHDLMTRGVRPHLRIQPSPRTAQVPWELIAPDPDVRLVEIADVSLLAPISVTQAPGRLTRPWASTKHLPVVAVLDPKVPGFRADSMLGSVLGRPDSAMPVAVRMATHAEAGRLRPAVSDPVAAFRRSDIDREWLGEALRAGAGRLLYVGHVTAAAPESGQSELAELHLACTDSTTGFAQATRSHRPLSARDLLLGTYTIESDPVVGQELWPMPSRVALIACESGGDGRFSEALGLVSALIRNGSELVTASRWSLPTDLAFTKLAGVASGARPLQEAICAIDAAHDDEDPVRSLGSWQREQLAVWRELRTPEVSPILWGAFATVLAN</sequence>
<dbReference type="Proteomes" id="UP000655868">
    <property type="component" value="Unassembled WGS sequence"/>
</dbReference>
<organism evidence="2 3">
    <name type="scientific">Antrihabitans stalagmiti</name>
    <dbReference type="NCBI Taxonomy" id="2799499"/>
    <lineage>
        <taxon>Bacteria</taxon>
        <taxon>Bacillati</taxon>
        <taxon>Actinomycetota</taxon>
        <taxon>Actinomycetes</taxon>
        <taxon>Mycobacteriales</taxon>
        <taxon>Nocardiaceae</taxon>
        <taxon>Antrihabitans</taxon>
    </lineage>
</organism>
<dbReference type="InterPro" id="IPR024983">
    <property type="entry name" value="CHAT_dom"/>
</dbReference>
<gene>
    <name evidence="2" type="ORF">JGU71_08940</name>
</gene>
<dbReference type="Pfam" id="PF12770">
    <property type="entry name" value="CHAT"/>
    <property type="match status" value="1"/>
</dbReference>
<dbReference type="RefSeq" id="WP_199703731.1">
    <property type="nucleotide sequence ID" value="NZ_JAEMNV010000003.1"/>
</dbReference>
<evidence type="ECO:0000313" key="3">
    <source>
        <dbReference type="Proteomes" id="UP000655868"/>
    </source>
</evidence>